<dbReference type="Pfam" id="PF03460">
    <property type="entry name" value="NIR_SIR_ferr"/>
    <property type="match status" value="2"/>
</dbReference>
<dbReference type="AlphaFoldDB" id="A0A1I3QHW4"/>
<dbReference type="Proteomes" id="UP000199518">
    <property type="component" value="Unassembled WGS sequence"/>
</dbReference>
<dbReference type="GO" id="GO:0020037">
    <property type="term" value="F:heme binding"/>
    <property type="evidence" value="ECO:0007669"/>
    <property type="project" value="InterPro"/>
</dbReference>
<dbReference type="InterPro" id="IPR012798">
    <property type="entry name" value="Cbl_synth_CobG-like"/>
</dbReference>
<dbReference type="GO" id="GO:0051539">
    <property type="term" value="F:4 iron, 4 sulfur cluster binding"/>
    <property type="evidence" value="ECO:0007669"/>
    <property type="project" value="UniProtKB-KW"/>
</dbReference>
<gene>
    <name evidence="10" type="ORF">SAMN05421753_11878</name>
</gene>
<protein>
    <submittedName>
        <fullName evidence="10">Ferredoxin-nitrite reductase</fullName>
    </submittedName>
</protein>
<dbReference type="InterPro" id="IPR045854">
    <property type="entry name" value="NO2/SO3_Rdtase_4Fe4S_sf"/>
</dbReference>
<evidence type="ECO:0000256" key="7">
    <source>
        <dbReference type="ARBA" id="ARBA00023014"/>
    </source>
</evidence>
<dbReference type="GO" id="GO:0016491">
    <property type="term" value="F:oxidoreductase activity"/>
    <property type="evidence" value="ECO:0007669"/>
    <property type="project" value="UniProtKB-KW"/>
</dbReference>
<keyword evidence="2" id="KW-0004">4Fe-4S</keyword>
<keyword evidence="6" id="KW-0408">Iron</keyword>
<dbReference type="InterPro" id="IPR036136">
    <property type="entry name" value="Nit/Sulf_reduc_fer-like_dom_sf"/>
</dbReference>
<evidence type="ECO:0000259" key="9">
    <source>
        <dbReference type="Pfam" id="PF03460"/>
    </source>
</evidence>
<feature type="domain" description="Nitrite/sulphite reductase 4Fe-4S" evidence="8">
    <location>
        <begin position="203"/>
        <end position="364"/>
    </location>
</feature>
<dbReference type="OrthoDB" id="9803707at2"/>
<proteinExistence type="inferred from homology"/>
<dbReference type="EMBL" id="FOQD01000018">
    <property type="protein sequence ID" value="SFJ32891.1"/>
    <property type="molecule type" value="Genomic_DNA"/>
</dbReference>
<dbReference type="InterPro" id="IPR005117">
    <property type="entry name" value="NiRdtase/SiRdtase_haem-b_fer"/>
</dbReference>
<keyword evidence="7" id="KW-0411">Iron-sulfur</keyword>
<dbReference type="PANTHER" id="PTHR32439">
    <property type="entry name" value="FERREDOXIN--NITRITE REDUCTASE, CHLOROPLASTIC"/>
    <property type="match status" value="1"/>
</dbReference>
<evidence type="ECO:0000256" key="6">
    <source>
        <dbReference type="ARBA" id="ARBA00023004"/>
    </source>
</evidence>
<keyword evidence="3" id="KW-0349">Heme</keyword>
<evidence type="ECO:0000259" key="8">
    <source>
        <dbReference type="Pfam" id="PF01077"/>
    </source>
</evidence>
<evidence type="ECO:0000313" key="10">
    <source>
        <dbReference type="EMBL" id="SFJ32891.1"/>
    </source>
</evidence>
<evidence type="ECO:0000313" key="11">
    <source>
        <dbReference type="Proteomes" id="UP000199518"/>
    </source>
</evidence>
<evidence type="ECO:0000256" key="3">
    <source>
        <dbReference type="ARBA" id="ARBA00022617"/>
    </source>
</evidence>
<dbReference type="InterPro" id="IPR051329">
    <property type="entry name" value="NIR_SIR_4Fe-4S"/>
</dbReference>
<dbReference type="NCBIfam" id="NF007126">
    <property type="entry name" value="PRK09567.1"/>
    <property type="match status" value="1"/>
</dbReference>
<dbReference type="PANTHER" id="PTHR32439:SF0">
    <property type="entry name" value="FERREDOXIN--NITRITE REDUCTASE, CHLOROPLASTIC"/>
    <property type="match status" value="1"/>
</dbReference>
<dbReference type="RefSeq" id="WP_092054874.1">
    <property type="nucleotide sequence ID" value="NZ_FOQD01000018.1"/>
</dbReference>
<dbReference type="SUPFAM" id="SSF55124">
    <property type="entry name" value="Nitrite/Sulfite reductase N-terminal domain-like"/>
    <property type="match status" value="2"/>
</dbReference>
<dbReference type="GO" id="GO:0046872">
    <property type="term" value="F:metal ion binding"/>
    <property type="evidence" value="ECO:0007669"/>
    <property type="project" value="UniProtKB-KW"/>
</dbReference>
<evidence type="ECO:0000256" key="4">
    <source>
        <dbReference type="ARBA" id="ARBA00022723"/>
    </source>
</evidence>
<dbReference type="PRINTS" id="PR00397">
    <property type="entry name" value="SIROHAEM"/>
</dbReference>
<sequence>MSTTNGFTETQKNYLQGFAMGADVARKVKGLPILSGSCGGQNGINGTAIQLGAQGAQIVDTASVPGSLERQAQDRFLARGKKLSKEEQAKREKDALGIWDEMKQAARDNVFPKGNDLFLWKFHGLFHVTPAQNSFMCRLRIPGGELKSWQFRGIADLAEQHGGGFVDATTRANLQIREIPANRGCAVHEGLCELGLINKGSGADNIRNVTSAATAGFDPHELIDTLPLAKEMHHHILNHRELYGLPRKFNISFDGGGAIATLEDTNDIGFQAVRVPVEKSSVELPEGVYFRLTLGGITGHKDFARDTGVLLTPAECIRVAHAILLVFLENGDRTDRHKARLKYVLDDWGFPKFIEAVEKKLGRPLRKVTTDHYELPFAPDRWAHVDVHPQKQTDRYYIGLVLPVGRMSCEQVHAIADIADKYGSSRIRFTVWQNLIIPDIRGADVDAVKAAIEATGLDWKASSFRAGLVACTGNAGCKFAASNTKSQAMILASYLEERFDLDVPINMHFTGCPNSCAQHFIGDIGFRGAKVEVGEELVEGYEIVVGGGYADKQNIARQLFPKVVFEEIPPIVERLLLFYLENRLGLEAFSDFVNRHELEQLQSVCEFSMAAAS</sequence>
<dbReference type="STRING" id="1576369.SAMN05421753_11878"/>
<dbReference type="InterPro" id="IPR006066">
    <property type="entry name" value="NO2/SO3_Rdtase_FeS/sirohaem_BS"/>
</dbReference>
<feature type="domain" description="Nitrite/Sulfite reductase ferredoxin-like" evidence="9">
    <location>
        <begin position="133"/>
        <end position="191"/>
    </location>
</feature>
<keyword evidence="11" id="KW-1185">Reference proteome</keyword>
<dbReference type="PROSITE" id="PS00365">
    <property type="entry name" value="NIR_SIR"/>
    <property type="match status" value="1"/>
</dbReference>
<feature type="domain" description="Nitrite/sulphite reductase 4Fe-4S" evidence="8">
    <location>
        <begin position="468"/>
        <end position="606"/>
    </location>
</feature>
<dbReference type="NCBIfam" id="TIGR02435">
    <property type="entry name" value="CobG"/>
    <property type="match status" value="1"/>
</dbReference>
<evidence type="ECO:0000256" key="2">
    <source>
        <dbReference type="ARBA" id="ARBA00022485"/>
    </source>
</evidence>
<evidence type="ECO:0000256" key="5">
    <source>
        <dbReference type="ARBA" id="ARBA00023002"/>
    </source>
</evidence>
<dbReference type="Gene3D" id="3.90.480.10">
    <property type="entry name" value="Sulfite Reductase Hemoprotein,Domain 2"/>
    <property type="match status" value="1"/>
</dbReference>
<evidence type="ECO:0000256" key="1">
    <source>
        <dbReference type="ARBA" id="ARBA00010429"/>
    </source>
</evidence>
<reference evidence="11" key="1">
    <citation type="submission" date="2016-10" db="EMBL/GenBank/DDBJ databases">
        <authorList>
            <person name="Varghese N."/>
            <person name="Submissions S."/>
        </authorList>
    </citation>
    <scope>NUCLEOTIDE SEQUENCE [LARGE SCALE GENOMIC DNA]</scope>
    <source>
        <strain evidence="11">DSM 26348</strain>
    </source>
</reference>
<dbReference type="SUPFAM" id="SSF56014">
    <property type="entry name" value="Nitrite and sulphite reductase 4Fe-4S domain-like"/>
    <property type="match status" value="2"/>
</dbReference>
<keyword evidence="5" id="KW-0560">Oxidoreductase</keyword>
<comment type="similarity">
    <text evidence="1">Belongs to the nitrite and sulfite reductase 4Fe-4S domain family.</text>
</comment>
<accession>A0A1I3QHW4</accession>
<dbReference type="Pfam" id="PF01077">
    <property type="entry name" value="NIR_SIR"/>
    <property type="match status" value="2"/>
</dbReference>
<feature type="domain" description="Nitrite/Sulfite reductase ferredoxin-like" evidence="9">
    <location>
        <begin position="388"/>
        <end position="454"/>
    </location>
</feature>
<keyword evidence="4" id="KW-0479">Metal-binding</keyword>
<dbReference type="InterPro" id="IPR006067">
    <property type="entry name" value="NO2/SO3_Rdtase_4Fe4S_dom"/>
</dbReference>
<organism evidence="10 11">
    <name type="scientific">Planctomicrobium piriforme</name>
    <dbReference type="NCBI Taxonomy" id="1576369"/>
    <lineage>
        <taxon>Bacteria</taxon>
        <taxon>Pseudomonadati</taxon>
        <taxon>Planctomycetota</taxon>
        <taxon>Planctomycetia</taxon>
        <taxon>Planctomycetales</taxon>
        <taxon>Planctomycetaceae</taxon>
        <taxon>Planctomicrobium</taxon>
    </lineage>
</organism>
<dbReference type="Gene3D" id="3.30.413.10">
    <property type="entry name" value="Sulfite Reductase Hemoprotein, domain 1"/>
    <property type="match status" value="2"/>
</dbReference>
<name>A0A1I3QHW4_9PLAN</name>